<dbReference type="PROSITE" id="PS00630">
    <property type="entry name" value="IMP_2"/>
    <property type="match status" value="1"/>
</dbReference>
<organism evidence="9 10">
    <name type="scientific">Fuerstiella marisgermanici</name>
    <dbReference type="NCBI Taxonomy" id="1891926"/>
    <lineage>
        <taxon>Bacteria</taxon>
        <taxon>Pseudomonadati</taxon>
        <taxon>Planctomycetota</taxon>
        <taxon>Planctomycetia</taxon>
        <taxon>Planctomycetales</taxon>
        <taxon>Planctomycetaceae</taxon>
        <taxon>Fuerstiella</taxon>
    </lineage>
</organism>
<protein>
    <recommendedName>
        <fullName evidence="8">Inositol-1-monophosphatase</fullName>
        <ecNumber evidence="8">3.1.3.25</ecNumber>
    </recommendedName>
</protein>
<evidence type="ECO:0000256" key="8">
    <source>
        <dbReference type="RuleBase" id="RU364068"/>
    </source>
</evidence>
<proteinExistence type="inferred from homology"/>
<dbReference type="GO" id="GO:0046854">
    <property type="term" value="P:phosphatidylinositol phosphate biosynthetic process"/>
    <property type="evidence" value="ECO:0007669"/>
    <property type="project" value="InterPro"/>
</dbReference>
<evidence type="ECO:0000256" key="6">
    <source>
        <dbReference type="ARBA" id="ARBA00022842"/>
    </source>
</evidence>
<dbReference type="PANTHER" id="PTHR20854">
    <property type="entry name" value="INOSITOL MONOPHOSPHATASE"/>
    <property type="match status" value="1"/>
</dbReference>
<evidence type="ECO:0000256" key="2">
    <source>
        <dbReference type="ARBA" id="ARBA00001946"/>
    </source>
</evidence>
<evidence type="ECO:0000256" key="7">
    <source>
        <dbReference type="PIRSR" id="PIRSR600760-2"/>
    </source>
</evidence>
<feature type="binding site" evidence="7">
    <location>
        <position position="74"/>
    </location>
    <ligand>
        <name>Mg(2+)</name>
        <dbReference type="ChEBI" id="CHEBI:18420"/>
        <label>1</label>
        <note>catalytic</note>
    </ligand>
</feature>
<dbReference type="GO" id="GO:0007165">
    <property type="term" value="P:signal transduction"/>
    <property type="evidence" value="ECO:0007669"/>
    <property type="project" value="TreeGrafter"/>
</dbReference>
<keyword evidence="5 8" id="KW-0378">Hydrolase</keyword>
<keyword evidence="4 7" id="KW-0479">Metal-binding</keyword>
<feature type="binding site" evidence="7">
    <location>
        <position position="94"/>
    </location>
    <ligand>
        <name>Mg(2+)</name>
        <dbReference type="ChEBI" id="CHEBI:18420"/>
        <label>1</label>
        <note>catalytic</note>
    </ligand>
</feature>
<evidence type="ECO:0000256" key="3">
    <source>
        <dbReference type="ARBA" id="ARBA00009759"/>
    </source>
</evidence>
<dbReference type="STRING" id="1891926.Fuma_05196"/>
<dbReference type="FunFam" id="3.30.540.10:FF:000003">
    <property type="entry name" value="Inositol-1-monophosphatase"/>
    <property type="match status" value="1"/>
</dbReference>
<dbReference type="CDD" id="cd01639">
    <property type="entry name" value="IMPase"/>
    <property type="match status" value="1"/>
</dbReference>
<keyword evidence="6 7" id="KW-0460">Magnesium</keyword>
<dbReference type="PANTHER" id="PTHR20854:SF4">
    <property type="entry name" value="INOSITOL-1-MONOPHOSPHATASE-RELATED"/>
    <property type="match status" value="1"/>
</dbReference>
<sequence length="265" mass="27898">MSEPSSPPIDPNQLLAAAIKAAHAGGAILQDWVGRFSVREKKRADLVTEADHASQKTIFEIISAEFPDHGYLGEEGLNQTSEASDYRWIIDPLDGTSNYVHGFPYYAVSIGVQKGDTLIAGVVFDPNRDETFTAVKGAGAQLNGSKITTSGETNLQMAMGMASLPVGADPTDPAVQRFLNSMSHMQTVQRSGSAALNLACVASGRIDAFWSTSLKPWDVAAGALLVLEAGGTLTDIKGDTIDIMVPSLLAASSPTIAQSLASLFS</sequence>
<feature type="binding site" evidence="7">
    <location>
        <position position="218"/>
    </location>
    <ligand>
        <name>Mg(2+)</name>
        <dbReference type="ChEBI" id="CHEBI:18420"/>
        <label>1</label>
        <note>catalytic</note>
    </ligand>
</feature>
<comment type="similarity">
    <text evidence="3 8">Belongs to the inositol monophosphatase superfamily.</text>
</comment>
<dbReference type="Pfam" id="PF00459">
    <property type="entry name" value="Inositol_P"/>
    <property type="match status" value="1"/>
</dbReference>
<dbReference type="GO" id="GO:0046872">
    <property type="term" value="F:metal ion binding"/>
    <property type="evidence" value="ECO:0007669"/>
    <property type="project" value="UniProtKB-KW"/>
</dbReference>
<dbReference type="EMBL" id="CP017641">
    <property type="protein sequence ID" value="APZ95537.1"/>
    <property type="molecule type" value="Genomic_DNA"/>
</dbReference>
<evidence type="ECO:0000256" key="5">
    <source>
        <dbReference type="ARBA" id="ARBA00022801"/>
    </source>
</evidence>
<dbReference type="PROSITE" id="PS00629">
    <property type="entry name" value="IMP_1"/>
    <property type="match status" value="1"/>
</dbReference>
<feature type="binding site" evidence="7">
    <location>
        <position position="93"/>
    </location>
    <ligand>
        <name>Mg(2+)</name>
        <dbReference type="ChEBI" id="CHEBI:18420"/>
        <label>2</label>
    </ligand>
</feature>
<dbReference type="SUPFAM" id="SSF56655">
    <property type="entry name" value="Carbohydrate phosphatase"/>
    <property type="match status" value="1"/>
</dbReference>
<dbReference type="AlphaFoldDB" id="A0A1P8WNB6"/>
<evidence type="ECO:0000313" key="9">
    <source>
        <dbReference type="EMBL" id="APZ95537.1"/>
    </source>
</evidence>
<dbReference type="InterPro" id="IPR033942">
    <property type="entry name" value="IMPase"/>
</dbReference>
<dbReference type="GO" id="GO:0008934">
    <property type="term" value="F:inositol monophosphate 1-phosphatase activity"/>
    <property type="evidence" value="ECO:0007669"/>
    <property type="project" value="InterPro"/>
</dbReference>
<gene>
    <name evidence="9" type="primary">suhB_2</name>
    <name evidence="9" type="ORF">Fuma_05196</name>
</gene>
<keyword evidence="10" id="KW-1185">Reference proteome</keyword>
<dbReference type="OrthoDB" id="9772456at2"/>
<dbReference type="PRINTS" id="PR00377">
    <property type="entry name" value="IMPHPHTASES"/>
</dbReference>
<dbReference type="InterPro" id="IPR020583">
    <property type="entry name" value="Inositol_monoP_metal-BS"/>
</dbReference>
<dbReference type="InterPro" id="IPR020550">
    <property type="entry name" value="Inositol_monophosphatase_CS"/>
</dbReference>
<name>A0A1P8WNB6_9PLAN</name>
<dbReference type="EC" id="3.1.3.25" evidence="8"/>
<evidence type="ECO:0000256" key="4">
    <source>
        <dbReference type="ARBA" id="ARBA00022723"/>
    </source>
</evidence>
<comment type="catalytic activity">
    <reaction evidence="1 8">
        <text>a myo-inositol phosphate + H2O = myo-inositol + phosphate</text>
        <dbReference type="Rhea" id="RHEA:24056"/>
        <dbReference type="ChEBI" id="CHEBI:15377"/>
        <dbReference type="ChEBI" id="CHEBI:17268"/>
        <dbReference type="ChEBI" id="CHEBI:43474"/>
        <dbReference type="ChEBI" id="CHEBI:84139"/>
        <dbReference type="EC" id="3.1.3.25"/>
    </reaction>
</comment>
<dbReference type="KEGG" id="fmr:Fuma_05196"/>
<feature type="binding site" evidence="7">
    <location>
        <position position="91"/>
    </location>
    <ligand>
        <name>Mg(2+)</name>
        <dbReference type="ChEBI" id="CHEBI:18420"/>
        <label>1</label>
        <note>catalytic</note>
    </ligand>
</feature>
<dbReference type="RefSeq" id="WP_077026689.1">
    <property type="nucleotide sequence ID" value="NZ_CP017641.1"/>
</dbReference>
<dbReference type="Gene3D" id="3.40.190.80">
    <property type="match status" value="1"/>
</dbReference>
<dbReference type="GO" id="GO:0006020">
    <property type="term" value="P:inositol metabolic process"/>
    <property type="evidence" value="ECO:0007669"/>
    <property type="project" value="TreeGrafter"/>
</dbReference>
<dbReference type="Proteomes" id="UP000187735">
    <property type="component" value="Chromosome"/>
</dbReference>
<accession>A0A1P8WNB6</accession>
<evidence type="ECO:0000256" key="1">
    <source>
        <dbReference type="ARBA" id="ARBA00001033"/>
    </source>
</evidence>
<reference evidence="9 10" key="1">
    <citation type="journal article" date="2016" name="Front. Microbiol.">
        <title>Fuerstia marisgermanicae gen. nov., sp. nov., an Unusual Member of the Phylum Planctomycetes from the German Wadden Sea.</title>
        <authorList>
            <person name="Kohn T."/>
            <person name="Heuer A."/>
            <person name="Jogler M."/>
            <person name="Vollmers J."/>
            <person name="Boedeker C."/>
            <person name="Bunk B."/>
            <person name="Rast P."/>
            <person name="Borchert D."/>
            <person name="Glockner I."/>
            <person name="Freese H.M."/>
            <person name="Klenk H.P."/>
            <person name="Overmann J."/>
            <person name="Kaster A.K."/>
            <person name="Rohde M."/>
            <person name="Wiegand S."/>
            <person name="Jogler C."/>
        </authorList>
    </citation>
    <scope>NUCLEOTIDE SEQUENCE [LARGE SCALE GENOMIC DNA]</scope>
    <source>
        <strain evidence="9 10">NH11</strain>
    </source>
</reference>
<dbReference type="InterPro" id="IPR000760">
    <property type="entry name" value="Inositol_monophosphatase-like"/>
</dbReference>
<evidence type="ECO:0000313" key="10">
    <source>
        <dbReference type="Proteomes" id="UP000187735"/>
    </source>
</evidence>
<dbReference type="Gene3D" id="3.30.540.10">
    <property type="entry name" value="Fructose-1,6-Bisphosphatase, subunit A, domain 1"/>
    <property type="match status" value="1"/>
</dbReference>
<comment type="cofactor">
    <cofactor evidence="2 7 8">
        <name>Mg(2+)</name>
        <dbReference type="ChEBI" id="CHEBI:18420"/>
    </cofactor>
</comment>